<dbReference type="InterPro" id="IPR033985">
    <property type="entry name" value="SusD-like_N"/>
</dbReference>
<dbReference type="SUPFAM" id="SSF48452">
    <property type="entry name" value="TPR-like"/>
    <property type="match status" value="1"/>
</dbReference>
<evidence type="ECO:0000256" key="2">
    <source>
        <dbReference type="ARBA" id="ARBA00006275"/>
    </source>
</evidence>
<dbReference type="Gene3D" id="1.25.40.900">
    <property type="match status" value="1"/>
</dbReference>
<feature type="domain" description="SusD-like N-terminal" evidence="7">
    <location>
        <begin position="19"/>
        <end position="203"/>
    </location>
</feature>
<evidence type="ECO:0000313" key="8">
    <source>
        <dbReference type="EMBL" id="AXY73850.1"/>
    </source>
</evidence>
<evidence type="ECO:0000313" key="9">
    <source>
        <dbReference type="Proteomes" id="UP000263900"/>
    </source>
</evidence>
<evidence type="ECO:0000256" key="4">
    <source>
        <dbReference type="ARBA" id="ARBA00023136"/>
    </source>
</evidence>
<comment type="similarity">
    <text evidence="2">Belongs to the SusD family.</text>
</comment>
<evidence type="ECO:0000256" key="3">
    <source>
        <dbReference type="ARBA" id="ARBA00022729"/>
    </source>
</evidence>
<dbReference type="RefSeq" id="WP_119049685.1">
    <property type="nucleotide sequence ID" value="NZ_CP032157.1"/>
</dbReference>
<evidence type="ECO:0000259" key="6">
    <source>
        <dbReference type="Pfam" id="PF07980"/>
    </source>
</evidence>
<dbReference type="InterPro" id="IPR012944">
    <property type="entry name" value="SusD_RagB_dom"/>
</dbReference>
<dbReference type="Pfam" id="PF07980">
    <property type="entry name" value="SusD_RagB"/>
    <property type="match status" value="1"/>
</dbReference>
<keyword evidence="5" id="KW-0998">Cell outer membrane</keyword>
<sequence length="487" mass="55742">MKKYYIIIVTAVLLSSCNKWLDVKPEAEITKEELFKTESGFIEALNGIYTSCAIDELYGVELSAGLPEVLAQNYHFEANDKDGYKQTSLYNYTDPRFIDRKDKVWRRMYNAIANCNLILENMAKSTVPMTQVNKQLIKGEALALRAYLHFDLLRLFGPSFVSAPAGKGIPYVVTFSNKATPRSTVTEALNKMVADLTEAKGLLKTVDPILTAGYKVGYPGDTTSKELSAPILFQQNRRHRLNYYAVCGELARIYLYLDKKQDALANALEVINAQKFPWTKEEDFIQADVTLKDRIMYPELVFCWYDDWYKTIYASRFEAGIAGAYIKGDAGDKLYEKGGIGGEDRRFKQWFLLVTDNSMVRYELQKYKRDKDTNKHPFVHPAIRLTELYYIAAEAIWDTDPAKALEYLNTVRTKRGIISDVNTASRTVFIDELVKEVRKETYGEGQLFYLYKRLNRGILQETGAVTNPSDKVFVLPMPNDELEYGQR</sequence>
<dbReference type="Gene3D" id="1.25.40.390">
    <property type="match status" value="1"/>
</dbReference>
<keyword evidence="9" id="KW-1185">Reference proteome</keyword>
<evidence type="ECO:0000259" key="7">
    <source>
        <dbReference type="Pfam" id="PF14322"/>
    </source>
</evidence>
<name>A0A3B7ML70_9BACT</name>
<protein>
    <submittedName>
        <fullName evidence="8">RagB/SusD family nutrient uptake outer membrane protein</fullName>
    </submittedName>
</protein>
<dbReference type="Pfam" id="PF14322">
    <property type="entry name" value="SusD-like_3"/>
    <property type="match status" value="1"/>
</dbReference>
<evidence type="ECO:0000256" key="5">
    <source>
        <dbReference type="ARBA" id="ARBA00023237"/>
    </source>
</evidence>
<organism evidence="8 9">
    <name type="scientific">Paraflavitalea soli</name>
    <dbReference type="NCBI Taxonomy" id="2315862"/>
    <lineage>
        <taxon>Bacteria</taxon>
        <taxon>Pseudomonadati</taxon>
        <taxon>Bacteroidota</taxon>
        <taxon>Chitinophagia</taxon>
        <taxon>Chitinophagales</taxon>
        <taxon>Chitinophagaceae</taxon>
        <taxon>Paraflavitalea</taxon>
    </lineage>
</organism>
<accession>A0A3B7ML70</accession>
<comment type="subcellular location">
    <subcellularLocation>
        <location evidence="1">Cell outer membrane</location>
    </subcellularLocation>
</comment>
<dbReference type="OrthoDB" id="1097962at2"/>
<proteinExistence type="inferred from homology"/>
<dbReference type="InterPro" id="IPR011990">
    <property type="entry name" value="TPR-like_helical_dom_sf"/>
</dbReference>
<gene>
    <name evidence="8" type="ORF">D3H65_07590</name>
</gene>
<dbReference type="AlphaFoldDB" id="A0A3B7ML70"/>
<evidence type="ECO:0000256" key="1">
    <source>
        <dbReference type="ARBA" id="ARBA00004442"/>
    </source>
</evidence>
<dbReference type="GO" id="GO:0009279">
    <property type="term" value="C:cell outer membrane"/>
    <property type="evidence" value="ECO:0007669"/>
    <property type="project" value="UniProtKB-SubCell"/>
</dbReference>
<dbReference type="PROSITE" id="PS51257">
    <property type="entry name" value="PROKAR_LIPOPROTEIN"/>
    <property type="match status" value="1"/>
</dbReference>
<feature type="domain" description="RagB/SusD" evidence="6">
    <location>
        <begin position="363"/>
        <end position="454"/>
    </location>
</feature>
<reference evidence="8 9" key="1">
    <citation type="submission" date="2018-09" db="EMBL/GenBank/DDBJ databases">
        <title>Genome sequencing of strain 6GH32-13.</title>
        <authorList>
            <person name="Weon H.-Y."/>
            <person name="Heo J."/>
            <person name="Kwon S.-W."/>
        </authorList>
    </citation>
    <scope>NUCLEOTIDE SEQUENCE [LARGE SCALE GENOMIC DNA]</scope>
    <source>
        <strain evidence="8 9">5GH32-13</strain>
    </source>
</reference>
<dbReference type="KEGG" id="pseg:D3H65_07590"/>
<dbReference type="Proteomes" id="UP000263900">
    <property type="component" value="Chromosome"/>
</dbReference>
<keyword evidence="3" id="KW-0732">Signal</keyword>
<keyword evidence="4" id="KW-0472">Membrane</keyword>
<dbReference type="EMBL" id="CP032157">
    <property type="protein sequence ID" value="AXY73850.1"/>
    <property type="molecule type" value="Genomic_DNA"/>
</dbReference>